<dbReference type="AlphaFoldDB" id="A0A0M1P172"/>
<organism evidence="2 3">
    <name type="scientific">Paenibacillus solani</name>
    <dbReference type="NCBI Taxonomy" id="1705565"/>
    <lineage>
        <taxon>Bacteria</taxon>
        <taxon>Bacillati</taxon>
        <taxon>Bacillota</taxon>
        <taxon>Bacilli</taxon>
        <taxon>Bacillales</taxon>
        <taxon>Paenibacillaceae</taxon>
        <taxon>Paenibacillus</taxon>
    </lineage>
</organism>
<evidence type="ECO:0000256" key="1">
    <source>
        <dbReference type="SAM" id="Phobius"/>
    </source>
</evidence>
<dbReference type="PATRIC" id="fig|1705565.3.peg.2523"/>
<reference evidence="3" key="1">
    <citation type="submission" date="2015-08" db="EMBL/GenBank/DDBJ databases">
        <title>Genome sequencing project for genomic taxonomy and phylogenomics of Bacillus-like bacteria.</title>
        <authorList>
            <person name="Liu B."/>
            <person name="Wang J."/>
            <person name="Zhu Y."/>
            <person name="Liu G."/>
            <person name="Chen Q."/>
            <person name="Chen Z."/>
            <person name="Lan J."/>
            <person name="Che J."/>
            <person name="Ge C."/>
            <person name="Shi H."/>
            <person name="Pan Z."/>
            <person name="Liu X."/>
        </authorList>
    </citation>
    <scope>NUCLEOTIDE SEQUENCE [LARGE SCALE GENOMIC DNA]</scope>
    <source>
        <strain evidence="3">FJAT-22460</strain>
    </source>
</reference>
<evidence type="ECO:0000313" key="2">
    <source>
        <dbReference type="EMBL" id="KOR88253.1"/>
    </source>
</evidence>
<keyword evidence="3" id="KW-1185">Reference proteome</keyword>
<dbReference type="Proteomes" id="UP000036932">
    <property type="component" value="Unassembled WGS sequence"/>
</dbReference>
<accession>A0A0M1P172</accession>
<keyword evidence="1" id="KW-1133">Transmembrane helix</keyword>
<evidence type="ECO:0000313" key="3">
    <source>
        <dbReference type="Proteomes" id="UP000036932"/>
    </source>
</evidence>
<feature type="transmembrane region" description="Helical" evidence="1">
    <location>
        <begin position="12"/>
        <end position="29"/>
    </location>
</feature>
<feature type="transmembrane region" description="Helical" evidence="1">
    <location>
        <begin position="49"/>
        <end position="70"/>
    </location>
</feature>
<gene>
    <name evidence="2" type="ORF">AM231_03255</name>
</gene>
<comment type="caution">
    <text evidence="2">The sequence shown here is derived from an EMBL/GenBank/DDBJ whole genome shotgun (WGS) entry which is preliminary data.</text>
</comment>
<dbReference type="OrthoDB" id="2664347at2"/>
<keyword evidence="1" id="KW-0812">Transmembrane</keyword>
<keyword evidence="1" id="KW-0472">Membrane</keyword>
<sequence length="93" mass="10968">MTTRKKSKRNLFNGAAHMGISLLTLYTYVYQHKLFKDIYGPDYLEDEKLPINLLYALLILQFLLGLYAFVRSSIILYEYKQGIRNEEDDEVLL</sequence>
<name>A0A0M1P172_9BACL</name>
<dbReference type="EMBL" id="LIUT01000001">
    <property type="protein sequence ID" value="KOR88253.1"/>
    <property type="molecule type" value="Genomic_DNA"/>
</dbReference>
<proteinExistence type="predicted"/>
<protein>
    <submittedName>
        <fullName evidence="2">Uncharacterized protein</fullName>
    </submittedName>
</protein>
<dbReference type="RefSeq" id="WP_054401322.1">
    <property type="nucleotide sequence ID" value="NZ_LIUT01000001.1"/>
</dbReference>